<evidence type="ECO:0000313" key="3">
    <source>
        <dbReference type="Proteomes" id="UP000281553"/>
    </source>
</evidence>
<evidence type="ECO:0000256" key="1">
    <source>
        <dbReference type="SAM" id="MobiDB-lite"/>
    </source>
</evidence>
<dbReference type="CDD" id="cd21454">
    <property type="entry name" value="DLC-like_TAL"/>
    <property type="match status" value="1"/>
</dbReference>
<protein>
    <recommendedName>
        <fullName evidence="4">Dynein light chain</fullName>
    </recommendedName>
</protein>
<dbReference type="GO" id="GO:0007017">
    <property type="term" value="P:microtubule-based process"/>
    <property type="evidence" value="ECO:0007669"/>
    <property type="project" value="InterPro"/>
</dbReference>
<dbReference type="Pfam" id="PF01221">
    <property type="entry name" value="Dynein_light"/>
    <property type="match status" value="1"/>
</dbReference>
<dbReference type="EMBL" id="UYRU01042318">
    <property type="protein sequence ID" value="VDK74493.1"/>
    <property type="molecule type" value="Genomic_DNA"/>
</dbReference>
<dbReference type="SUPFAM" id="SSF54648">
    <property type="entry name" value="DLC"/>
    <property type="match status" value="1"/>
</dbReference>
<dbReference type="Proteomes" id="UP000281553">
    <property type="component" value="Unassembled WGS sequence"/>
</dbReference>
<organism evidence="2 3">
    <name type="scientific">Dibothriocephalus latus</name>
    <name type="common">Fish tapeworm</name>
    <name type="synonym">Diphyllobothrium latum</name>
    <dbReference type="NCBI Taxonomy" id="60516"/>
    <lineage>
        <taxon>Eukaryota</taxon>
        <taxon>Metazoa</taxon>
        <taxon>Spiralia</taxon>
        <taxon>Lophotrochozoa</taxon>
        <taxon>Platyhelminthes</taxon>
        <taxon>Cestoda</taxon>
        <taxon>Eucestoda</taxon>
        <taxon>Diphyllobothriidea</taxon>
        <taxon>Diphyllobothriidae</taxon>
        <taxon>Dibothriocephalus</taxon>
    </lineage>
</organism>
<reference evidence="2 3" key="1">
    <citation type="submission" date="2018-11" db="EMBL/GenBank/DDBJ databases">
        <authorList>
            <consortium name="Pathogen Informatics"/>
        </authorList>
    </citation>
    <scope>NUCLEOTIDE SEQUENCE [LARGE SCALE GENOMIC DNA]</scope>
</reference>
<feature type="compositionally biased region" description="Basic and acidic residues" evidence="1">
    <location>
        <begin position="9"/>
        <end position="26"/>
    </location>
</feature>
<name>A0A3P6SWS3_DIBLA</name>
<dbReference type="InterPro" id="IPR001372">
    <property type="entry name" value="Dynein_light_chain_typ-1/2"/>
</dbReference>
<accession>A0A3P6SWS3</accession>
<proteinExistence type="predicted"/>
<dbReference type="AlphaFoldDB" id="A0A3P6SWS3"/>
<gene>
    <name evidence="2" type="ORF">DILT_LOCUS2585</name>
</gene>
<dbReference type="InterPro" id="IPR037177">
    <property type="entry name" value="DLC_sf"/>
</dbReference>
<dbReference type="GO" id="GO:0030286">
    <property type="term" value="C:dynein complex"/>
    <property type="evidence" value="ECO:0007669"/>
    <property type="project" value="InterPro"/>
</dbReference>
<evidence type="ECO:0000313" key="2">
    <source>
        <dbReference type="EMBL" id="VDK74493.1"/>
    </source>
</evidence>
<feature type="region of interest" description="Disordered" evidence="1">
    <location>
        <begin position="1"/>
        <end position="30"/>
    </location>
</feature>
<evidence type="ECO:0008006" key="4">
    <source>
        <dbReference type="Google" id="ProtNLM"/>
    </source>
</evidence>
<keyword evidence="3" id="KW-1185">Reference proteome</keyword>
<dbReference type="SMART" id="SM01375">
    <property type="entry name" value="Dynein_light"/>
    <property type="match status" value="1"/>
</dbReference>
<dbReference type="OrthoDB" id="6232526at2759"/>
<dbReference type="Gene3D" id="3.30.740.10">
    <property type="entry name" value="Protein Inhibitor Of Neuronal Nitric Oxide Synthase"/>
    <property type="match status" value="1"/>
</dbReference>
<sequence>MNLSSCTIKVDDSHHDTPRPEQEKLSKSNSSVRIVTVNMLPEDQAAVLQKVRDLTASGENRPKIDESAVAKELKKWLESTYGRTWHVLIVRGSYWLQFSHEPEFSFQFELGPYVYAMWRTPIA</sequence>